<protein>
    <submittedName>
        <fullName evidence="2">ABC transporter permease component</fullName>
    </submittedName>
</protein>
<dbReference type="PATRIC" id="fig|1396.535.peg.4135"/>
<dbReference type="PANTHER" id="PTHR46795">
    <property type="entry name" value="ABC TRANSPORTER PERMEASE-RELATED-RELATED"/>
    <property type="match status" value="1"/>
</dbReference>
<keyword evidence="1" id="KW-0812">Transmembrane</keyword>
<evidence type="ECO:0000313" key="3">
    <source>
        <dbReference type="Proteomes" id="UP000076482"/>
    </source>
</evidence>
<comment type="caution">
    <text evidence="2">The sequence shown here is derived from an EMBL/GenBank/DDBJ whole genome shotgun (WGS) entry which is preliminary data.</text>
</comment>
<dbReference type="Proteomes" id="UP000076482">
    <property type="component" value="Unassembled WGS sequence"/>
</dbReference>
<dbReference type="EMBL" id="LJKE01000015">
    <property type="protein sequence ID" value="KZD71926.1"/>
    <property type="molecule type" value="Genomic_DNA"/>
</dbReference>
<dbReference type="AlphaFoldDB" id="A0A164QMY1"/>
<keyword evidence="1" id="KW-1133">Transmembrane helix</keyword>
<proteinExistence type="predicted"/>
<reference evidence="2 3" key="1">
    <citation type="submission" date="2015-09" db="EMBL/GenBank/DDBJ databases">
        <title>Bacillus cereus food isolates.</title>
        <authorList>
            <person name="Boekhorst J."/>
        </authorList>
    </citation>
    <scope>NUCLEOTIDE SEQUENCE [LARGE SCALE GENOMIC DNA]</scope>
    <source>
        <strain evidence="2 3">B4088</strain>
    </source>
</reference>
<accession>A0A164QMY1</accession>
<evidence type="ECO:0000313" key="2">
    <source>
        <dbReference type="EMBL" id="KZD71926.1"/>
    </source>
</evidence>
<dbReference type="InterPro" id="IPR052536">
    <property type="entry name" value="ABC-4_Integral_Memb_Prot"/>
</dbReference>
<evidence type="ECO:0000256" key="1">
    <source>
        <dbReference type="SAM" id="Phobius"/>
    </source>
</evidence>
<name>A0A164QMY1_BACCE</name>
<dbReference type="PANTHER" id="PTHR46795:SF3">
    <property type="entry name" value="ABC TRANSPORTER PERMEASE"/>
    <property type="match status" value="1"/>
</dbReference>
<organism evidence="2 3">
    <name type="scientific">Bacillus cereus</name>
    <dbReference type="NCBI Taxonomy" id="1396"/>
    <lineage>
        <taxon>Bacteria</taxon>
        <taxon>Bacillati</taxon>
        <taxon>Bacillota</taxon>
        <taxon>Bacilli</taxon>
        <taxon>Bacillales</taxon>
        <taxon>Bacillaceae</taxon>
        <taxon>Bacillus</taxon>
        <taxon>Bacillus cereus group</taxon>
    </lineage>
</organism>
<sequence>MKRAISKQMAFIFGAPILIAALHSFFALNTAKTIFMLTDITPILYSVLVYLVIYIGYFIITIYSYTNIVRKKD</sequence>
<keyword evidence="1" id="KW-0472">Membrane</keyword>
<gene>
    <name evidence="2" type="ORF">B4088_0387</name>
</gene>
<feature type="transmembrane region" description="Helical" evidence="1">
    <location>
        <begin position="43"/>
        <end position="65"/>
    </location>
</feature>